<dbReference type="InterPro" id="IPR016024">
    <property type="entry name" value="ARM-type_fold"/>
</dbReference>
<dbReference type="GeneID" id="19896532"/>
<dbReference type="PROSITE" id="PS51189">
    <property type="entry name" value="FAT"/>
    <property type="match status" value="1"/>
</dbReference>
<dbReference type="Pfam" id="PF02259">
    <property type="entry name" value="FAT"/>
    <property type="match status" value="1"/>
</dbReference>
<dbReference type="Proteomes" id="UP000011958">
    <property type="component" value="Unassembled WGS sequence"/>
</dbReference>
<evidence type="ECO:0000256" key="16">
    <source>
        <dbReference type="RuleBase" id="RU365027"/>
    </source>
</evidence>
<dbReference type="InterPro" id="IPR036940">
    <property type="entry name" value="PI3/4_kinase_cat_sf"/>
</dbReference>
<dbReference type="GO" id="GO:0000781">
    <property type="term" value="C:chromosome, telomeric region"/>
    <property type="evidence" value="ECO:0007669"/>
    <property type="project" value="UniProtKB-SubCell"/>
</dbReference>
<evidence type="ECO:0000256" key="4">
    <source>
        <dbReference type="ARBA" id="ARBA00012513"/>
    </source>
</evidence>
<keyword evidence="10 16" id="KW-0418">Kinase</keyword>
<dbReference type="EC" id="2.7.11.1" evidence="4 16"/>
<comment type="function">
    <text evidence="13 16">Serine/threonine protein kinase which activates checkpoint signaling upon genotoxic stresses such as ionizing radiation (IR), ultraviolet light (UV), or DNA replication stalling, thereby acting as a DNA damage sensor. Recognizes the substrate consensus sequence [ST]-Q. Phosphorylates histone H2A to form H2AS128ph (gamma-H2A) at sites of DNA damage, involved in the regulation of DNA damage response mechanism. Required for the control of telomere length and genome stability.</text>
</comment>
<keyword evidence="12 16" id="KW-0539">Nucleus</keyword>
<comment type="subunit">
    <text evidence="3">Associates with DNA double-strand breaks.</text>
</comment>
<dbReference type="InterPro" id="IPR011009">
    <property type="entry name" value="Kinase-like_dom_sf"/>
</dbReference>
<evidence type="ECO:0000256" key="6">
    <source>
        <dbReference type="ARBA" id="ARBA00022527"/>
    </source>
</evidence>
<evidence type="ECO:0000256" key="10">
    <source>
        <dbReference type="ARBA" id="ARBA00022777"/>
    </source>
</evidence>
<keyword evidence="11 16" id="KW-0067">ATP-binding</keyword>
<evidence type="ECO:0000256" key="12">
    <source>
        <dbReference type="ARBA" id="ARBA00023242"/>
    </source>
</evidence>
<evidence type="ECO:0000256" key="7">
    <source>
        <dbReference type="ARBA" id="ARBA00022679"/>
    </source>
</evidence>
<dbReference type="CDD" id="cd05171">
    <property type="entry name" value="PIKKc_ATM"/>
    <property type="match status" value="1"/>
</dbReference>
<feature type="domain" description="FAT" evidence="18">
    <location>
        <begin position="1834"/>
        <end position="2421"/>
    </location>
</feature>
<evidence type="ECO:0000256" key="3">
    <source>
        <dbReference type="ARBA" id="ARBA00011370"/>
    </source>
</evidence>
<dbReference type="InterPro" id="IPR038980">
    <property type="entry name" value="ATM_plant"/>
</dbReference>
<dbReference type="OrthoDB" id="381190at2759"/>
<dbReference type="InterPro" id="IPR021668">
    <property type="entry name" value="TAN"/>
</dbReference>
<dbReference type="SMART" id="SM01343">
    <property type="entry name" value="FATC"/>
    <property type="match status" value="1"/>
</dbReference>
<dbReference type="HOGENOM" id="CLU_000178_8_2_1"/>
<comment type="caution">
    <text evidence="20">The sequence shown here is derived from an EMBL/GenBank/DDBJ whole genome shotgun (WGS) entry which is preliminary data.</text>
</comment>
<protein>
    <recommendedName>
        <fullName evidence="5 16">Serine/threonine-protein kinase Tel1</fullName>
        <ecNumber evidence="4 16">2.7.11.1</ecNumber>
    </recommendedName>
</protein>
<organism evidence="20 21">
    <name type="scientific">Pneumocystis murina (strain B123)</name>
    <name type="common">Mouse pneumocystis pneumonia agent</name>
    <name type="synonym">Pneumocystis carinii f. sp. muris</name>
    <dbReference type="NCBI Taxonomy" id="1069680"/>
    <lineage>
        <taxon>Eukaryota</taxon>
        <taxon>Fungi</taxon>
        <taxon>Dikarya</taxon>
        <taxon>Ascomycota</taxon>
        <taxon>Taphrinomycotina</taxon>
        <taxon>Pneumocystomycetes</taxon>
        <taxon>Pneumocystaceae</taxon>
        <taxon>Pneumocystis</taxon>
    </lineage>
</organism>
<keyword evidence="7 16" id="KW-0808">Transferase</keyword>
<dbReference type="InterPro" id="IPR003151">
    <property type="entry name" value="PIK-rel_kinase_FAT"/>
</dbReference>
<keyword evidence="16" id="KW-0158">Chromosome</keyword>
<dbReference type="SMART" id="SM00146">
    <property type="entry name" value="PI3Kc"/>
    <property type="match status" value="1"/>
</dbReference>
<dbReference type="OMA" id="HACSVIR"/>
<keyword evidence="9 16" id="KW-0227">DNA damage</keyword>
<dbReference type="InterPro" id="IPR000403">
    <property type="entry name" value="PI3/4_kinase_cat_dom"/>
</dbReference>
<proteinExistence type="inferred from homology"/>
<evidence type="ECO:0000313" key="20">
    <source>
        <dbReference type="EMBL" id="EMR08665.1"/>
    </source>
</evidence>
<dbReference type="SUPFAM" id="SSF56112">
    <property type="entry name" value="Protein kinase-like (PK-like)"/>
    <property type="match status" value="1"/>
</dbReference>
<dbReference type="SMART" id="SM01342">
    <property type="entry name" value="TAN"/>
    <property type="match status" value="1"/>
</dbReference>
<dbReference type="GO" id="GO:0106310">
    <property type="term" value="F:protein serine kinase activity"/>
    <property type="evidence" value="ECO:0007669"/>
    <property type="project" value="RHEA"/>
</dbReference>
<evidence type="ECO:0000256" key="15">
    <source>
        <dbReference type="ARBA" id="ARBA00048679"/>
    </source>
</evidence>
<keyword evidence="21" id="KW-1185">Reference proteome</keyword>
<evidence type="ECO:0000256" key="11">
    <source>
        <dbReference type="ARBA" id="ARBA00022840"/>
    </source>
</evidence>
<dbReference type="PANTHER" id="PTHR37079">
    <property type="entry name" value="SERINE/THREONINE-PROTEIN KINASE ATM"/>
    <property type="match status" value="1"/>
</dbReference>
<feature type="domain" description="PI3K/PI4K catalytic" evidence="17">
    <location>
        <begin position="2525"/>
        <end position="2835"/>
    </location>
</feature>
<dbReference type="GO" id="GO:0006281">
    <property type="term" value="P:DNA repair"/>
    <property type="evidence" value="ECO:0007669"/>
    <property type="project" value="InterPro"/>
</dbReference>
<evidence type="ECO:0000256" key="1">
    <source>
        <dbReference type="ARBA" id="ARBA00004123"/>
    </source>
</evidence>
<dbReference type="GO" id="GO:0035556">
    <property type="term" value="P:intracellular signal transduction"/>
    <property type="evidence" value="ECO:0007669"/>
    <property type="project" value="UniProtKB-ARBA"/>
</dbReference>
<gene>
    <name evidence="20" type="ORF">PNEG_02845</name>
</gene>
<keyword evidence="16" id="KW-0779">Telomere</keyword>
<evidence type="ECO:0000259" key="19">
    <source>
        <dbReference type="PROSITE" id="PS51190"/>
    </source>
</evidence>
<evidence type="ECO:0000256" key="5">
    <source>
        <dbReference type="ARBA" id="ARBA00014619"/>
    </source>
</evidence>
<comment type="catalytic activity">
    <reaction evidence="14 16">
        <text>L-threonyl-[protein] + ATP = O-phospho-L-threonyl-[protein] + ADP + H(+)</text>
        <dbReference type="Rhea" id="RHEA:46608"/>
        <dbReference type="Rhea" id="RHEA-COMP:11060"/>
        <dbReference type="Rhea" id="RHEA-COMP:11605"/>
        <dbReference type="ChEBI" id="CHEBI:15378"/>
        <dbReference type="ChEBI" id="CHEBI:30013"/>
        <dbReference type="ChEBI" id="CHEBI:30616"/>
        <dbReference type="ChEBI" id="CHEBI:61977"/>
        <dbReference type="ChEBI" id="CHEBI:456216"/>
        <dbReference type="EC" id="2.7.11.1"/>
    </reaction>
</comment>
<dbReference type="PROSITE" id="PS00916">
    <property type="entry name" value="PI3_4_KINASE_2"/>
    <property type="match status" value="1"/>
</dbReference>
<evidence type="ECO:0000259" key="17">
    <source>
        <dbReference type="PROSITE" id="PS50290"/>
    </source>
</evidence>
<dbReference type="Pfam" id="PF11640">
    <property type="entry name" value="TAN"/>
    <property type="match status" value="1"/>
</dbReference>
<dbReference type="GO" id="GO:0005524">
    <property type="term" value="F:ATP binding"/>
    <property type="evidence" value="ECO:0007669"/>
    <property type="project" value="UniProtKB-KW"/>
</dbReference>
<evidence type="ECO:0000259" key="18">
    <source>
        <dbReference type="PROSITE" id="PS51189"/>
    </source>
</evidence>
<evidence type="ECO:0000256" key="9">
    <source>
        <dbReference type="ARBA" id="ARBA00022763"/>
    </source>
</evidence>
<dbReference type="EMBL" id="AFWA02000014">
    <property type="protein sequence ID" value="EMR08665.1"/>
    <property type="molecule type" value="Genomic_DNA"/>
</dbReference>
<evidence type="ECO:0000256" key="14">
    <source>
        <dbReference type="ARBA" id="ARBA00047899"/>
    </source>
</evidence>
<dbReference type="PROSITE" id="PS51190">
    <property type="entry name" value="FATC"/>
    <property type="match status" value="1"/>
</dbReference>
<evidence type="ECO:0000313" key="21">
    <source>
        <dbReference type="Proteomes" id="UP000011958"/>
    </source>
</evidence>
<reference evidence="21" key="1">
    <citation type="journal article" date="2016" name="Nat. Commun.">
        <title>Genome analysis of three Pneumocystis species reveals adaptation mechanisms to life exclusively in mammalian hosts.</title>
        <authorList>
            <person name="Ma L."/>
            <person name="Chen Z."/>
            <person name="Huang D.W."/>
            <person name="Kutty G."/>
            <person name="Ishihara M."/>
            <person name="Wang H."/>
            <person name="Abouelleil A."/>
            <person name="Bishop L."/>
            <person name="Davey E."/>
            <person name="Deng R."/>
            <person name="Deng X."/>
            <person name="Fan L."/>
            <person name="Fantoni G."/>
            <person name="Fitzgerald M."/>
            <person name="Gogineni E."/>
            <person name="Goldberg J.M."/>
            <person name="Handley G."/>
            <person name="Hu X."/>
            <person name="Huber C."/>
            <person name="Jiao X."/>
            <person name="Jones K."/>
            <person name="Levin J.Z."/>
            <person name="Liu Y."/>
            <person name="Macdonald P."/>
            <person name="Melnikov A."/>
            <person name="Raley C."/>
            <person name="Sassi M."/>
            <person name="Sherman B.T."/>
            <person name="Song X."/>
            <person name="Sykes S."/>
            <person name="Tran B."/>
            <person name="Walsh L."/>
            <person name="Xia Y."/>
            <person name="Yang J."/>
            <person name="Young S."/>
            <person name="Zeng Q."/>
            <person name="Zheng X."/>
            <person name="Stephens R."/>
            <person name="Nusbaum C."/>
            <person name="Birren B.W."/>
            <person name="Azadi P."/>
            <person name="Lempicki R.A."/>
            <person name="Cuomo C.A."/>
            <person name="Kovacs J.A."/>
        </authorList>
    </citation>
    <scope>NUCLEOTIDE SEQUENCE [LARGE SCALE GENOMIC DNA]</scope>
    <source>
        <strain evidence="21">B123</strain>
    </source>
</reference>
<dbReference type="Gene3D" id="3.30.1010.10">
    <property type="entry name" value="Phosphatidylinositol 3-kinase Catalytic Subunit, Chain A, domain 4"/>
    <property type="match status" value="1"/>
</dbReference>
<dbReference type="InterPro" id="IPR018936">
    <property type="entry name" value="PI3/4_kinase_CS"/>
</dbReference>
<dbReference type="Pfam" id="PF00454">
    <property type="entry name" value="PI3_PI4_kinase"/>
    <property type="match status" value="1"/>
</dbReference>
<accession>M7P484</accession>
<feature type="domain" description="FATC" evidence="19">
    <location>
        <begin position="2846"/>
        <end position="2878"/>
    </location>
</feature>
<evidence type="ECO:0000256" key="8">
    <source>
        <dbReference type="ARBA" id="ARBA00022741"/>
    </source>
</evidence>
<keyword evidence="6 16" id="KW-0723">Serine/threonine-protein kinase</keyword>
<dbReference type="RefSeq" id="XP_007874883.1">
    <property type="nucleotide sequence ID" value="XM_007876692.1"/>
</dbReference>
<comment type="catalytic activity">
    <reaction evidence="15">
        <text>L-seryl-[protein] + ATP = O-phospho-L-seryl-[protein] + ADP + H(+)</text>
        <dbReference type="Rhea" id="RHEA:17989"/>
        <dbReference type="Rhea" id="RHEA-COMP:9863"/>
        <dbReference type="Rhea" id="RHEA-COMP:11604"/>
        <dbReference type="ChEBI" id="CHEBI:15378"/>
        <dbReference type="ChEBI" id="CHEBI:29999"/>
        <dbReference type="ChEBI" id="CHEBI:30616"/>
        <dbReference type="ChEBI" id="CHEBI:83421"/>
        <dbReference type="ChEBI" id="CHEBI:456216"/>
        <dbReference type="EC" id="2.7.11.1"/>
    </reaction>
</comment>
<dbReference type="Pfam" id="PF02260">
    <property type="entry name" value="FATC"/>
    <property type="match status" value="1"/>
</dbReference>
<comment type="similarity">
    <text evidence="2 16">Belongs to the PI3/PI4-kinase family. ATM subfamily.</text>
</comment>
<dbReference type="Gene3D" id="1.10.1070.11">
    <property type="entry name" value="Phosphatidylinositol 3-/4-kinase, catalytic domain"/>
    <property type="match status" value="1"/>
</dbReference>
<dbReference type="InterPro" id="IPR044107">
    <property type="entry name" value="PIKKc_ATM"/>
</dbReference>
<evidence type="ECO:0000256" key="13">
    <source>
        <dbReference type="ARBA" id="ARBA00025079"/>
    </source>
</evidence>
<dbReference type="GO" id="GO:0004674">
    <property type="term" value="F:protein serine/threonine kinase activity"/>
    <property type="evidence" value="ECO:0007669"/>
    <property type="project" value="UniProtKB-KW"/>
</dbReference>
<dbReference type="InterPro" id="IPR003152">
    <property type="entry name" value="FATC_dom"/>
</dbReference>
<dbReference type="STRING" id="1069680.M7P484"/>
<dbReference type="GO" id="GO:0005634">
    <property type="term" value="C:nucleus"/>
    <property type="evidence" value="ECO:0007669"/>
    <property type="project" value="UniProtKB-SubCell"/>
</dbReference>
<name>M7P484_PNEMU</name>
<evidence type="ECO:0000256" key="2">
    <source>
        <dbReference type="ARBA" id="ARBA00010769"/>
    </source>
</evidence>
<dbReference type="SUPFAM" id="SSF48371">
    <property type="entry name" value="ARM repeat"/>
    <property type="match status" value="1"/>
</dbReference>
<dbReference type="PROSITE" id="PS00915">
    <property type="entry name" value="PI3_4_KINASE_1"/>
    <property type="match status" value="1"/>
</dbReference>
<keyword evidence="16" id="KW-0156">Chromatin regulator</keyword>
<dbReference type="PROSITE" id="PS50290">
    <property type="entry name" value="PI3_4_KINASE_3"/>
    <property type="match status" value="1"/>
</dbReference>
<comment type="subcellular location">
    <subcellularLocation>
        <location evidence="16">Chromosome</location>
        <location evidence="16">Telomere</location>
    </subcellularLocation>
    <subcellularLocation>
        <location evidence="1 16">Nucleus</location>
    </subcellularLocation>
</comment>
<dbReference type="eggNOG" id="KOG0892">
    <property type="taxonomic scope" value="Eukaryota"/>
</dbReference>
<sequence>MTEASLFNICEQLLSEKPKIRIDGLRNLKFILNNSRKMQFVGEKCYQRLLECLIKAVAFEKYSSIQRGKLNNSMTFARLQEYGVVLRSVIELGNKFLKVKTFSLVLNHIIDTLSISEETLYQALSIDYIKCLKLILSYPPHVEHLSVNEWEKLILFCSSFIINLEGSFSFSDKNVLSSDIELLEEYRQPLKHVQRIKHESIELMYCLQVLVSWSSAPISDCLFNLVNFLLNFLSFYSSETNAHLFAFTALNSVIQKIMINNFEFLFQVAHTMIKLCVKLWNTKSFLLKNQLIIGLLLAYPHWYRGFNELCRNVLETDLINLFHCIQADYITLQDKEMLSINDITLHSPILKGNVGSFFCFSSSLRCLDLSLTSKKSEQYFFILQIAASIIQIFESKGSNFLKYICKNDNDESLKVHQVLSFFEKFGYNVSRSSNSTKIFWLQIMVFFFERAEVCFCDDFSIILRHFINLLSDNDAIVQTWALLGIGSFVSWKKTYHHANCLISDVLVNTDILQLCLRKSAVPITCRSACHVLSLFLELDLVDTAMMLSVFRHVFDSIEINGPAIISGDSYRFLLLLLFRLEQNNCLVGINGSLCLLQWFLSRWNSMDFLKGSNICYFSNFSVHVEFLISCCLNSGFVIKNRQNCQFGSIGLFSLRQNFFKNVLLYFLIQELNISDEEDLYDEFEVLRNKIVLESKFIVLERVMFIILPIQNTVKTVHSRWTELLKESTHINVDVFRLFVEFSFIVILFTYFILSINKNMDEFIEISLNLVKEIIKFLASESCSRDQIDTVLYCLNGIFRLSFEVSFTKENSYLNKTSLNLFRQEIYALLQILKQRSSFFQLQDSSRVIMDDDDDRPLIVYQENIEKYIPFLRNYIDAKYSVNSMKASVLLYLEFVLLGSESLDIFNMSGFHLQKSVLFILFKNQIGDNLIQLGFFLISYLLSSIDKMTEDDISEILENFAKTYLTQYEFERSDVVLMVSADLLMVIVKKWLTSENNSPLRKVFGKILEWILKITLENCLASFYARIRVLKLLNSIYNISKDHGLSLKSLNIAPNEIFLQLLKDHDLGILYSAVMMIKFVFQEYDPIEHSRVYFDIISQLEINEEKFEKIALRALILSNILVVSEYVRKAAFYNLIELGKLDSISLFVLKCLQWSCKILSLKSELSLFNAYRSQVIWSWLNFEGKLDNFPFKVLNFSSNINFYSSNFDEIIPQLILFGKNEYLIDISNLIQVSLKKEIRDAFHKIVGYVLLSYNEKNMDSALIFDSFCKNYLDDEEFTYLLRSKFPMILSVLFGSMKDEMFISKIFCQFDLKNEAINFDEISDFGISDSFFPEPSRPFYKVGCILKSIWDLCKYSDMPMYKLNDVYIIAYIFRYLMLHCQLGTSLSEKCLHLRKFRVFMCLLDRSLIRGYILKVLLQGLLEYLCFPECFIDVSGMLRYLLMCGYRCHDFSTIRSTVFLNVIMSLIRYGVVNIKSNCFNSIIINRLFAWIIEYCDLIAKIQELSSISSFLKSYYKVMICSEEFSSAKPRHIMTLSESLLNNIEFFDKNSALILLEVFQKDSTVLLSESDKFILIKKILFSICDMSKISLSLLHYGARVLGQWYVRNKIINKAIYFELMNRKKLSSFKVRTFKDPRFDILSTVFSLLNKGDHTILIIVEKTLRNIFERISSEVFDEFVGYEYRDIATIYISNLFVSEKNQSLEHFSVEFNEYYWKDKTILFSDWLKFLLLTILYNFNNDFVFGCLGDLVEHVTGFSEKIFIFSVDYLLLNKDIGESIKIIAVLNEIVNFVFSQYEDAFYRPHICLMIEMILYLRSQPSEIHYSGFDLNFRLEINYFNAALAAASCQFWETSLLFIYIHWTANDSIIDDEMLKLLTVVYKKINDPDSFYGIPYAVSLENILSRHKFEGNGWKSLFLHGAALENDYRMSSSMTKNEHVFGVMEAFDMLGFRSFSRMNFFYFRNNVTVGFLKDQYSSSWRLEQWDLPCSPLSSNLDHVIYNILQLVNKDAEQNVFFNILDIGYSMMVDFEKYPVLSDKRITGLIMLTEIEEIFLCSSFADVWFRWESRLSISNPSIKFVSIEPILSLRQVLLSSILKNSSFIKYSVDKSLIRNCLIKTLVELSHVARINDNLQIAFSAITYAEKLLKLDLKVNSELLSPVVIEISRVLWDQGDRINSVKLLREIVSDKDIDLSRKHEISPELLAQLASWTSVLRLERSDFIMEKYLKHAVRLLGDKKYGNEAGYVFHEFGFFCDKQLESLNNHDDFERIQKLRKQKSEELAVLDQMISNASFYDKKALLLHRDKAKALFDIDDIEFNRLIENKEIYLRKSIKNYLRSLISCDNYDHNISRCMSLWLSNVENDAVNQTVRKLIYNIATHKFLRLFTQLASRLSENKSYFQFILHELIKHICVDHPYHSLFYLVSLRHTVNKDDKLGLLRKKAVDAVLSELSLPNALGDMLRQFMNLCSAYADFAIYKMKKKEYGTSKISFSVYPKFNVFLEDIPKYRLPPPTMDISIRSDCNYNDVPVISHYSPYFMLASGISLPKVIECVSSDGKFYKQLVKGGNDDLRQDAIMEQVFLQVHAFLQKNRLTRQRNLGIRTYKVLPLTKNAGILEWVLYTFPIQDYLHPAHEKYNPKDWTPDQCRKAIDCVSKKSKEIRFQTYNRVVSHFKPVMRHFFMDHFSDPKDWFQKQLNYTRSTAVISMLGYVLGLGDRHGHNILIDKTSGEVVHIDLGVAFDQGKLLPIPETVPFRLTRDIVDGMGIIRTEGVFRRCCEFTLNVLREEAFNIISILETLKYDPLYSWTISPLRIRKIQENETLVNNIDNDFNNVKENSIDGAEAERALLIVSQKLSKTLSVEAAVNELIHEATNPNNLALLFCGWAAYF</sequence>
<dbReference type="GO" id="GO:0006325">
    <property type="term" value="P:chromatin organization"/>
    <property type="evidence" value="ECO:0007669"/>
    <property type="project" value="UniProtKB-KW"/>
</dbReference>
<dbReference type="InterPro" id="IPR014009">
    <property type="entry name" value="PIK_FAT"/>
</dbReference>
<keyword evidence="8 16" id="KW-0547">Nucleotide-binding</keyword>
<dbReference type="PANTHER" id="PTHR37079:SF4">
    <property type="entry name" value="SERINE_THREONINE-PROTEIN KINASE ATM"/>
    <property type="match status" value="1"/>
</dbReference>
<dbReference type="VEuPathDB" id="FungiDB:PNEG_02845"/>